<organism evidence="5 6">
    <name type="scientific">Nibrella saemangeumensis</name>
    <dbReference type="NCBI Taxonomy" id="1084526"/>
    <lineage>
        <taxon>Bacteria</taxon>
        <taxon>Pseudomonadati</taxon>
        <taxon>Bacteroidota</taxon>
        <taxon>Cytophagia</taxon>
        <taxon>Cytophagales</taxon>
        <taxon>Spirosomataceae</taxon>
        <taxon>Nibrella</taxon>
    </lineage>
</organism>
<dbReference type="PROSITE" id="PS00101">
    <property type="entry name" value="HEXAPEP_TRANSFERASES"/>
    <property type="match status" value="1"/>
</dbReference>
<dbReference type="InterPro" id="IPR011004">
    <property type="entry name" value="Trimer_LpxA-like_sf"/>
</dbReference>
<dbReference type="Gene3D" id="2.160.10.10">
    <property type="entry name" value="Hexapeptide repeat proteins"/>
    <property type="match status" value="1"/>
</dbReference>
<evidence type="ECO:0000256" key="2">
    <source>
        <dbReference type="ARBA" id="ARBA00022679"/>
    </source>
</evidence>
<evidence type="ECO:0000313" key="6">
    <source>
        <dbReference type="Proteomes" id="UP001501175"/>
    </source>
</evidence>
<sequence length="200" mass="21006">MISSPEPLLYPLKPGEYVPNDWYAKPIPENIEVGDETVIDSSVTFKNFRSTLLPALKVGNYVTLCRASLATEGNAVIEIGDYCYISNAVLVCAERIKLGSHVFLAAGVTIADSDFHPIQPAARMADTVAISPLGNHRQRPPIKSSPVEIESGVWIGFGATILKGVHIGADAVVAPGSVVISDVPAGCTVAGNPAKIVSVA</sequence>
<dbReference type="SUPFAM" id="SSF51161">
    <property type="entry name" value="Trimeric LpxA-like enzymes"/>
    <property type="match status" value="1"/>
</dbReference>
<reference evidence="6" key="1">
    <citation type="journal article" date="2019" name="Int. J. Syst. Evol. Microbiol.">
        <title>The Global Catalogue of Microorganisms (GCM) 10K type strain sequencing project: providing services to taxonomists for standard genome sequencing and annotation.</title>
        <authorList>
            <consortium name="The Broad Institute Genomics Platform"/>
            <consortium name="The Broad Institute Genome Sequencing Center for Infectious Disease"/>
            <person name="Wu L."/>
            <person name="Ma J."/>
        </authorList>
    </citation>
    <scope>NUCLEOTIDE SEQUENCE [LARGE SCALE GENOMIC DNA]</scope>
    <source>
        <strain evidence="6">JCM 17927</strain>
    </source>
</reference>
<keyword evidence="3" id="KW-0677">Repeat</keyword>
<dbReference type="EMBL" id="BAABHD010000022">
    <property type="protein sequence ID" value="GAA4452753.1"/>
    <property type="molecule type" value="Genomic_DNA"/>
</dbReference>
<evidence type="ECO:0008006" key="7">
    <source>
        <dbReference type="Google" id="ProtNLM"/>
    </source>
</evidence>
<dbReference type="Proteomes" id="UP001501175">
    <property type="component" value="Unassembled WGS sequence"/>
</dbReference>
<comment type="similarity">
    <text evidence="1">Belongs to the transferase hexapeptide repeat family.</text>
</comment>
<dbReference type="InterPro" id="IPR001451">
    <property type="entry name" value="Hexapep"/>
</dbReference>
<comment type="caution">
    <text evidence="5">The sequence shown here is derived from an EMBL/GenBank/DDBJ whole genome shotgun (WGS) entry which is preliminary data.</text>
</comment>
<dbReference type="RefSeq" id="WP_345242461.1">
    <property type="nucleotide sequence ID" value="NZ_BAABHD010000022.1"/>
</dbReference>
<keyword evidence="4" id="KW-0012">Acyltransferase</keyword>
<proteinExistence type="inferred from homology"/>
<dbReference type="InterPro" id="IPR050179">
    <property type="entry name" value="Trans_hexapeptide_repeat"/>
</dbReference>
<protein>
    <recommendedName>
        <fullName evidence="7">Acyltransferase</fullName>
    </recommendedName>
</protein>
<keyword evidence="2" id="KW-0808">Transferase</keyword>
<name>A0ABP8MM28_9BACT</name>
<dbReference type="Pfam" id="PF00132">
    <property type="entry name" value="Hexapep"/>
    <property type="match status" value="1"/>
</dbReference>
<dbReference type="PANTHER" id="PTHR43300">
    <property type="entry name" value="ACETYLTRANSFERASE"/>
    <property type="match status" value="1"/>
</dbReference>
<evidence type="ECO:0000256" key="1">
    <source>
        <dbReference type="ARBA" id="ARBA00007274"/>
    </source>
</evidence>
<dbReference type="PANTHER" id="PTHR43300:SF11">
    <property type="entry name" value="ACETYLTRANSFERASE RV3034C-RELATED"/>
    <property type="match status" value="1"/>
</dbReference>
<evidence type="ECO:0000256" key="4">
    <source>
        <dbReference type="ARBA" id="ARBA00023315"/>
    </source>
</evidence>
<keyword evidence="6" id="KW-1185">Reference proteome</keyword>
<dbReference type="InterPro" id="IPR018357">
    <property type="entry name" value="Hexapep_transf_CS"/>
</dbReference>
<gene>
    <name evidence="5" type="ORF">GCM10023189_16660</name>
</gene>
<dbReference type="CDD" id="cd04647">
    <property type="entry name" value="LbH_MAT_like"/>
    <property type="match status" value="1"/>
</dbReference>
<accession>A0ABP8MM28</accession>
<evidence type="ECO:0000256" key="3">
    <source>
        <dbReference type="ARBA" id="ARBA00022737"/>
    </source>
</evidence>
<evidence type="ECO:0000313" key="5">
    <source>
        <dbReference type="EMBL" id="GAA4452753.1"/>
    </source>
</evidence>